<sequence length="160" mass="18202">MKSVNDWGWFSLIPIRLPRLMSLNRYSLISSRPRDYRFTKRVADDGTQSALSVIKSDWKPTSQGRVIMRPKDADVRRSLEGGTVARMMPQFMRAVFGTSSDLVRLLMQSLDPGHKRECREIFAGFPEPAKVVMTNEEDFGSLFALGVNAHTQRHRDSGDL</sequence>
<proteinExistence type="predicted"/>
<accession>A0ABR1SG14</accession>
<keyword evidence="2" id="KW-1185">Reference proteome</keyword>
<name>A0ABR1SG14_9PEZI</name>
<organism evidence="1 2">
    <name type="scientific">Apiospora marii</name>
    <dbReference type="NCBI Taxonomy" id="335849"/>
    <lineage>
        <taxon>Eukaryota</taxon>
        <taxon>Fungi</taxon>
        <taxon>Dikarya</taxon>
        <taxon>Ascomycota</taxon>
        <taxon>Pezizomycotina</taxon>
        <taxon>Sordariomycetes</taxon>
        <taxon>Xylariomycetidae</taxon>
        <taxon>Amphisphaeriales</taxon>
        <taxon>Apiosporaceae</taxon>
        <taxon>Apiospora</taxon>
    </lineage>
</organism>
<gene>
    <name evidence="1" type="ORF">PG991_002209</name>
</gene>
<reference evidence="1 2" key="1">
    <citation type="submission" date="2023-01" db="EMBL/GenBank/DDBJ databases">
        <title>Analysis of 21 Apiospora genomes using comparative genomics revels a genus with tremendous synthesis potential of carbohydrate active enzymes and secondary metabolites.</title>
        <authorList>
            <person name="Sorensen T."/>
        </authorList>
    </citation>
    <scope>NUCLEOTIDE SEQUENCE [LARGE SCALE GENOMIC DNA]</scope>
    <source>
        <strain evidence="1 2">CBS 20057</strain>
    </source>
</reference>
<comment type="caution">
    <text evidence="1">The sequence shown here is derived from an EMBL/GenBank/DDBJ whole genome shotgun (WGS) entry which is preliminary data.</text>
</comment>
<evidence type="ECO:0000313" key="2">
    <source>
        <dbReference type="Proteomes" id="UP001396898"/>
    </source>
</evidence>
<protein>
    <submittedName>
        <fullName evidence="1">Uncharacterized protein</fullName>
    </submittedName>
</protein>
<dbReference type="EMBL" id="JAQQWI010000006">
    <property type="protein sequence ID" value="KAK8032811.1"/>
    <property type="molecule type" value="Genomic_DNA"/>
</dbReference>
<dbReference type="Proteomes" id="UP001396898">
    <property type="component" value="Unassembled WGS sequence"/>
</dbReference>
<evidence type="ECO:0000313" key="1">
    <source>
        <dbReference type="EMBL" id="KAK8032811.1"/>
    </source>
</evidence>